<reference evidence="1" key="2">
    <citation type="journal article" date="2015" name="Fish Shellfish Immunol.">
        <title>Early steps in the European eel (Anguilla anguilla)-Vibrio vulnificus interaction in the gills: Role of the RtxA13 toxin.</title>
        <authorList>
            <person name="Callol A."/>
            <person name="Pajuelo D."/>
            <person name="Ebbesson L."/>
            <person name="Teles M."/>
            <person name="MacKenzie S."/>
            <person name="Amaro C."/>
        </authorList>
    </citation>
    <scope>NUCLEOTIDE SEQUENCE</scope>
</reference>
<sequence length="62" mass="7334">MNLGVLVFGSAVEVLTLEYNKQFSTFLYDPEKKLFLRNKHFGIMFFGDSERTRVYIYILYLG</sequence>
<organism evidence="1">
    <name type="scientific">Anguilla anguilla</name>
    <name type="common">European freshwater eel</name>
    <name type="synonym">Muraena anguilla</name>
    <dbReference type="NCBI Taxonomy" id="7936"/>
    <lineage>
        <taxon>Eukaryota</taxon>
        <taxon>Metazoa</taxon>
        <taxon>Chordata</taxon>
        <taxon>Craniata</taxon>
        <taxon>Vertebrata</taxon>
        <taxon>Euteleostomi</taxon>
        <taxon>Actinopterygii</taxon>
        <taxon>Neopterygii</taxon>
        <taxon>Teleostei</taxon>
        <taxon>Anguilliformes</taxon>
        <taxon>Anguillidae</taxon>
        <taxon>Anguilla</taxon>
    </lineage>
</organism>
<dbReference type="AlphaFoldDB" id="A0A0E9WMH1"/>
<proteinExistence type="predicted"/>
<accession>A0A0E9WMH1</accession>
<evidence type="ECO:0000313" key="1">
    <source>
        <dbReference type="EMBL" id="JAH91557.1"/>
    </source>
</evidence>
<name>A0A0E9WMH1_ANGAN</name>
<reference evidence="1" key="1">
    <citation type="submission" date="2014-11" db="EMBL/GenBank/DDBJ databases">
        <authorList>
            <person name="Amaro Gonzalez C."/>
        </authorList>
    </citation>
    <scope>NUCLEOTIDE SEQUENCE</scope>
</reference>
<protein>
    <submittedName>
        <fullName evidence="1">Uncharacterized protein</fullName>
    </submittedName>
</protein>
<dbReference type="EMBL" id="GBXM01017020">
    <property type="protein sequence ID" value="JAH91557.1"/>
    <property type="molecule type" value="Transcribed_RNA"/>
</dbReference>